<dbReference type="InterPro" id="IPR036778">
    <property type="entry name" value="OHCU_decarboxylase_sf"/>
</dbReference>
<dbReference type="Pfam" id="PF09349">
    <property type="entry name" value="OHCU_decarbox"/>
    <property type="match status" value="1"/>
</dbReference>
<keyword evidence="4" id="KW-0659">Purine metabolism</keyword>
<proteinExistence type="predicted"/>
<comment type="catalytic activity">
    <reaction evidence="1">
        <text>5-hydroxy-2-oxo-4-ureido-2,5-dihydro-1H-imidazole-5-carboxylate + H(+) = (S)-allantoin + CO2</text>
        <dbReference type="Rhea" id="RHEA:26301"/>
        <dbReference type="ChEBI" id="CHEBI:15378"/>
        <dbReference type="ChEBI" id="CHEBI:15678"/>
        <dbReference type="ChEBI" id="CHEBI:16526"/>
        <dbReference type="ChEBI" id="CHEBI:58639"/>
        <dbReference type="EC" id="4.1.1.97"/>
    </reaction>
</comment>
<dbReference type="GO" id="GO:0051997">
    <property type="term" value="F:2-oxo-4-hydroxy-4-carboxy-5-ureidoimidazoline decarboxylase activity"/>
    <property type="evidence" value="ECO:0007669"/>
    <property type="project" value="UniProtKB-EC"/>
</dbReference>
<protein>
    <recommendedName>
        <fullName evidence="3">2-oxo-4-hydroxy-4-carboxy-5-ureidoimidazoline decarboxylase</fullName>
        <ecNumber evidence="3">4.1.1.97</ecNumber>
    </recommendedName>
</protein>
<evidence type="ECO:0000313" key="9">
    <source>
        <dbReference type="Proteomes" id="UP000831787"/>
    </source>
</evidence>
<keyword evidence="9" id="KW-1185">Reference proteome</keyword>
<evidence type="ECO:0000256" key="2">
    <source>
        <dbReference type="ARBA" id="ARBA00004754"/>
    </source>
</evidence>
<comment type="pathway">
    <text evidence="2">Purine metabolism; urate degradation; (S)-allantoin from urate: step 3/3.</text>
</comment>
<dbReference type="NCBIfam" id="TIGR03164">
    <property type="entry name" value="UHCUDC"/>
    <property type="match status" value="1"/>
</dbReference>
<dbReference type="PANTHER" id="PTHR43466:SF1">
    <property type="entry name" value="2-OXO-4-HYDROXY-4-CARBOXY-5-UREIDOIMIDAZOLINE DECARBOXYLASE-RELATED"/>
    <property type="match status" value="1"/>
</dbReference>
<dbReference type="SUPFAM" id="SSF158694">
    <property type="entry name" value="UraD-Like"/>
    <property type="match status" value="1"/>
</dbReference>
<evidence type="ECO:0000256" key="4">
    <source>
        <dbReference type="ARBA" id="ARBA00022631"/>
    </source>
</evidence>
<dbReference type="InterPro" id="IPR018020">
    <property type="entry name" value="OHCU_decarboxylase"/>
</dbReference>
<dbReference type="Proteomes" id="UP000831787">
    <property type="component" value="Chromosome"/>
</dbReference>
<evidence type="ECO:0000313" key="8">
    <source>
        <dbReference type="EMBL" id="UOQ43696.1"/>
    </source>
</evidence>
<gene>
    <name evidence="8" type="primary">uraD</name>
    <name evidence="8" type="ORF">MUN89_17675</name>
</gene>
<dbReference type="EC" id="4.1.1.97" evidence="3"/>
<dbReference type="PANTHER" id="PTHR43466">
    <property type="entry name" value="2-OXO-4-HYDROXY-4-CARBOXY-5-UREIDOIMIDAZOLINE DECARBOXYLASE-RELATED"/>
    <property type="match status" value="1"/>
</dbReference>
<evidence type="ECO:0000256" key="6">
    <source>
        <dbReference type="ARBA" id="ARBA00023239"/>
    </source>
</evidence>
<evidence type="ECO:0000256" key="5">
    <source>
        <dbReference type="ARBA" id="ARBA00022793"/>
    </source>
</evidence>
<name>A0ABY4EHU7_9BACI</name>
<accession>A0ABY4EHU7</accession>
<sequence length="176" mass="20148">MPSLQSLNEANEKNFTNCLSGIFENSPWVAKKVLKFRPFHSVHHLHERMVQIVAESPLEEQLELIRSHPHLGAAGINMSEDSVNEQLQAGLKNLSQEDNDSFQQLNQAYLEKFDFPFIFAVKGKDKSTVHKVLEERLTRSPAIEFETALCEIYQIAMFRLEDKLSIKGDSVYGQRT</sequence>
<evidence type="ECO:0000256" key="1">
    <source>
        <dbReference type="ARBA" id="ARBA00001163"/>
    </source>
</evidence>
<evidence type="ECO:0000259" key="7">
    <source>
        <dbReference type="Pfam" id="PF09349"/>
    </source>
</evidence>
<reference evidence="8 9" key="1">
    <citation type="submission" date="2022-04" db="EMBL/GenBank/DDBJ databases">
        <title>Halobacillus sp. isolated from saltern.</title>
        <authorList>
            <person name="Won M."/>
            <person name="Lee C.-M."/>
            <person name="Woen H.-Y."/>
            <person name="Kwon S.-W."/>
        </authorList>
    </citation>
    <scope>NUCLEOTIDE SEQUENCE [LARGE SCALE GENOMIC DNA]</scope>
    <source>
        <strain evidence="8 9">SSBR10-3</strain>
    </source>
</reference>
<keyword evidence="5" id="KW-0210">Decarboxylase</keyword>
<keyword evidence="6 8" id="KW-0456">Lyase</keyword>
<dbReference type="EMBL" id="CP095073">
    <property type="protein sequence ID" value="UOQ43696.1"/>
    <property type="molecule type" value="Genomic_DNA"/>
</dbReference>
<evidence type="ECO:0000256" key="3">
    <source>
        <dbReference type="ARBA" id="ARBA00012257"/>
    </source>
</evidence>
<dbReference type="InterPro" id="IPR017580">
    <property type="entry name" value="OHCU_decarboxylase-1"/>
</dbReference>
<organism evidence="8 9">
    <name type="scientific">Halobacillus salinarum</name>
    <dbReference type="NCBI Taxonomy" id="2932257"/>
    <lineage>
        <taxon>Bacteria</taxon>
        <taxon>Bacillati</taxon>
        <taxon>Bacillota</taxon>
        <taxon>Bacilli</taxon>
        <taxon>Bacillales</taxon>
        <taxon>Bacillaceae</taxon>
        <taxon>Halobacillus</taxon>
    </lineage>
</organism>
<dbReference type="Gene3D" id="1.10.3330.10">
    <property type="entry name" value="Oxo-4-hydroxy-4-carboxy-5-ureidoimidazoline decarboxylase"/>
    <property type="match status" value="1"/>
</dbReference>
<feature type="domain" description="Oxo-4-hydroxy-4-carboxy-5-ureidoimidazoline decarboxylase" evidence="7">
    <location>
        <begin position="8"/>
        <end position="161"/>
    </location>
</feature>